<keyword evidence="5" id="KW-0235">DNA replication</keyword>
<evidence type="ECO:0000256" key="7">
    <source>
        <dbReference type="ARBA" id="ARBA00034754"/>
    </source>
</evidence>
<reference evidence="11 12" key="1">
    <citation type="submission" date="2017-06" db="EMBL/GenBank/DDBJ databases">
        <title>Genome sequencing of cyanobaciteial culture collection at National Institute for Environmental Studies (NIES).</title>
        <authorList>
            <person name="Hirose Y."/>
            <person name="Shimura Y."/>
            <person name="Fujisawa T."/>
            <person name="Nakamura Y."/>
            <person name="Kawachi M."/>
        </authorList>
    </citation>
    <scope>NUCLEOTIDE SEQUENCE [LARGE SCALE GENOMIC DNA]</scope>
    <source>
        <strain evidence="11 12">NIES-2135</strain>
    </source>
</reference>
<feature type="domain" description="DNA polymerase III delta N-terminal" evidence="9">
    <location>
        <begin position="4"/>
        <end position="123"/>
    </location>
</feature>
<dbReference type="NCBIfam" id="TIGR01128">
    <property type="entry name" value="holA"/>
    <property type="match status" value="1"/>
</dbReference>
<dbReference type="InterPro" id="IPR048466">
    <property type="entry name" value="DNA_pol3_delta-like_C"/>
</dbReference>
<sequence>MGIYFYWGEDSFAIAQAVKALKQQTLDPMWESFNFDKFSPEQSDAVVQALNQAMTPPFGTGNRLVWLSETTLAQRCPEEMLSELDRTLTALPDTTTLLLTSSSKPDGRLKSTKLLQTHATIQEFSLIPPWKTELIRTQVQRVAQEFDLKLTSKAIDYITEAVGNDTRQLYSELEKLKVFAADSKKPLDESAIAPLITASTQSSLQLLAAIRQGKTAQALELVADLLRQNEPALRIVSTLVGQFRLRLWIKLMLESGERDDREIAKAAELGNPKQLYFLKQELQSASLQQLQQVLPILLELEFSLKRGSDETITLQTKVIELCQIFQFRK</sequence>
<dbReference type="PANTHER" id="PTHR34388:SF1">
    <property type="entry name" value="DNA POLYMERASE III SUBUNIT DELTA"/>
    <property type="match status" value="1"/>
</dbReference>
<accession>A0A1Z4JDP8</accession>
<dbReference type="PANTHER" id="PTHR34388">
    <property type="entry name" value="DNA POLYMERASE III SUBUNIT DELTA"/>
    <property type="match status" value="1"/>
</dbReference>
<keyword evidence="12" id="KW-1185">Reference proteome</keyword>
<proteinExistence type="inferred from homology"/>
<protein>
    <recommendedName>
        <fullName evidence="2">DNA polymerase III subunit delta</fullName>
        <ecNumber evidence="1">2.7.7.7</ecNumber>
    </recommendedName>
</protein>
<dbReference type="InterPro" id="IPR008921">
    <property type="entry name" value="DNA_pol3_clamp-load_cplx_C"/>
</dbReference>
<dbReference type="InterPro" id="IPR005790">
    <property type="entry name" value="DNA_polIII_delta"/>
</dbReference>
<dbReference type="SUPFAM" id="SSF48019">
    <property type="entry name" value="post-AAA+ oligomerization domain-like"/>
    <property type="match status" value="1"/>
</dbReference>
<dbReference type="GO" id="GO:0003887">
    <property type="term" value="F:DNA-directed DNA polymerase activity"/>
    <property type="evidence" value="ECO:0007669"/>
    <property type="project" value="UniProtKB-KW"/>
</dbReference>
<name>A0A1Z4JDP8_LEPBY</name>
<evidence type="ECO:0000256" key="1">
    <source>
        <dbReference type="ARBA" id="ARBA00012417"/>
    </source>
</evidence>
<keyword evidence="3" id="KW-0808">Transferase</keyword>
<gene>
    <name evidence="11" type="ORF">NIES2135_16790</name>
</gene>
<evidence type="ECO:0000259" key="9">
    <source>
        <dbReference type="Pfam" id="PF06144"/>
    </source>
</evidence>
<keyword evidence="6" id="KW-0239">DNA-directed DNA polymerase</keyword>
<dbReference type="Proteomes" id="UP000217895">
    <property type="component" value="Chromosome"/>
</dbReference>
<dbReference type="Gene3D" id="1.20.272.10">
    <property type="match status" value="1"/>
</dbReference>
<dbReference type="InterPro" id="IPR010372">
    <property type="entry name" value="DNA_pol3_delta_N"/>
</dbReference>
<dbReference type="SUPFAM" id="SSF52540">
    <property type="entry name" value="P-loop containing nucleoside triphosphate hydrolases"/>
    <property type="match status" value="1"/>
</dbReference>
<dbReference type="AlphaFoldDB" id="A0A1Z4JDP8"/>
<evidence type="ECO:0000256" key="4">
    <source>
        <dbReference type="ARBA" id="ARBA00022695"/>
    </source>
</evidence>
<evidence type="ECO:0000313" key="12">
    <source>
        <dbReference type="Proteomes" id="UP000217895"/>
    </source>
</evidence>
<evidence type="ECO:0000256" key="8">
    <source>
        <dbReference type="ARBA" id="ARBA00049244"/>
    </source>
</evidence>
<dbReference type="GO" id="GO:0003677">
    <property type="term" value="F:DNA binding"/>
    <property type="evidence" value="ECO:0007669"/>
    <property type="project" value="InterPro"/>
</dbReference>
<feature type="domain" description="DNA polymerase III delta subunit-like C-terminal" evidence="10">
    <location>
        <begin position="201"/>
        <end position="315"/>
    </location>
</feature>
<dbReference type="Gene3D" id="3.40.50.300">
    <property type="entry name" value="P-loop containing nucleotide triphosphate hydrolases"/>
    <property type="match status" value="1"/>
</dbReference>
<evidence type="ECO:0000256" key="3">
    <source>
        <dbReference type="ARBA" id="ARBA00022679"/>
    </source>
</evidence>
<dbReference type="GO" id="GO:0006261">
    <property type="term" value="P:DNA-templated DNA replication"/>
    <property type="evidence" value="ECO:0007669"/>
    <property type="project" value="TreeGrafter"/>
</dbReference>
<dbReference type="Pfam" id="PF21694">
    <property type="entry name" value="DNA_pol3_delta_C"/>
    <property type="match status" value="1"/>
</dbReference>
<comment type="catalytic activity">
    <reaction evidence="8">
        <text>DNA(n) + a 2'-deoxyribonucleoside 5'-triphosphate = DNA(n+1) + diphosphate</text>
        <dbReference type="Rhea" id="RHEA:22508"/>
        <dbReference type="Rhea" id="RHEA-COMP:17339"/>
        <dbReference type="Rhea" id="RHEA-COMP:17340"/>
        <dbReference type="ChEBI" id="CHEBI:33019"/>
        <dbReference type="ChEBI" id="CHEBI:61560"/>
        <dbReference type="ChEBI" id="CHEBI:173112"/>
        <dbReference type="EC" id="2.7.7.7"/>
    </reaction>
</comment>
<evidence type="ECO:0000256" key="6">
    <source>
        <dbReference type="ARBA" id="ARBA00022932"/>
    </source>
</evidence>
<dbReference type="Gene3D" id="1.10.8.60">
    <property type="match status" value="1"/>
</dbReference>
<evidence type="ECO:0000256" key="2">
    <source>
        <dbReference type="ARBA" id="ARBA00017703"/>
    </source>
</evidence>
<dbReference type="Pfam" id="PF06144">
    <property type="entry name" value="DNA_pol3_delta"/>
    <property type="match status" value="1"/>
</dbReference>
<dbReference type="EC" id="2.7.7.7" evidence="1"/>
<dbReference type="EMBL" id="AP018203">
    <property type="protein sequence ID" value="BAY54861.1"/>
    <property type="molecule type" value="Genomic_DNA"/>
</dbReference>
<evidence type="ECO:0000313" key="11">
    <source>
        <dbReference type="EMBL" id="BAY54861.1"/>
    </source>
</evidence>
<evidence type="ECO:0000259" key="10">
    <source>
        <dbReference type="Pfam" id="PF21694"/>
    </source>
</evidence>
<dbReference type="GO" id="GO:0009360">
    <property type="term" value="C:DNA polymerase III complex"/>
    <property type="evidence" value="ECO:0007669"/>
    <property type="project" value="InterPro"/>
</dbReference>
<organism evidence="11 12">
    <name type="scientific">Leptolyngbya boryana NIES-2135</name>
    <dbReference type="NCBI Taxonomy" id="1973484"/>
    <lineage>
        <taxon>Bacteria</taxon>
        <taxon>Bacillati</taxon>
        <taxon>Cyanobacteriota</taxon>
        <taxon>Cyanophyceae</taxon>
        <taxon>Leptolyngbyales</taxon>
        <taxon>Leptolyngbyaceae</taxon>
        <taxon>Leptolyngbya group</taxon>
        <taxon>Leptolyngbya</taxon>
    </lineage>
</organism>
<evidence type="ECO:0000256" key="5">
    <source>
        <dbReference type="ARBA" id="ARBA00022705"/>
    </source>
</evidence>
<comment type="similarity">
    <text evidence="7">Belongs to the DNA polymerase HolA subunit family.</text>
</comment>
<keyword evidence="4" id="KW-0548">Nucleotidyltransferase</keyword>
<dbReference type="InterPro" id="IPR027417">
    <property type="entry name" value="P-loop_NTPase"/>
</dbReference>